<dbReference type="RefSeq" id="WP_163963862.1">
    <property type="nucleotide sequence ID" value="NZ_JAAIVB010000044.1"/>
</dbReference>
<feature type="domain" description="PLD phosphodiesterase" evidence="10">
    <location>
        <begin position="337"/>
        <end position="364"/>
    </location>
</feature>
<dbReference type="PANTHER" id="PTHR21248">
    <property type="entry name" value="CARDIOLIPIN SYNTHASE"/>
    <property type="match status" value="1"/>
</dbReference>
<dbReference type="AlphaFoldDB" id="A0A6B3SMY8"/>
<comment type="subcellular location">
    <subcellularLocation>
        <location evidence="1">Cell membrane</location>
    </subcellularLocation>
</comment>
<dbReference type="SUPFAM" id="SSF56024">
    <property type="entry name" value="Phospholipase D/nuclease"/>
    <property type="match status" value="2"/>
</dbReference>
<feature type="signal peptide" evidence="9">
    <location>
        <begin position="1"/>
        <end position="27"/>
    </location>
</feature>
<dbReference type="EMBL" id="JAAIVB010000044">
    <property type="protein sequence ID" value="NEX62047.1"/>
    <property type="molecule type" value="Genomic_DNA"/>
</dbReference>
<keyword evidence="5" id="KW-0677">Repeat</keyword>
<comment type="caution">
    <text evidence="11">The sequence shown here is derived from an EMBL/GenBank/DDBJ whole genome shotgun (WGS) entry which is preliminary data.</text>
</comment>
<keyword evidence="7" id="KW-0472">Membrane</keyword>
<reference evidence="11 12" key="1">
    <citation type="submission" date="2020-02" db="EMBL/GenBank/DDBJ databases">
        <authorList>
            <person name="Kim M.K."/>
        </authorList>
    </citation>
    <scope>NUCLEOTIDE SEQUENCE [LARGE SCALE GENOMIC DNA]</scope>
    <source>
        <strain evidence="11 12">17J57-3</strain>
    </source>
</reference>
<evidence type="ECO:0000256" key="2">
    <source>
        <dbReference type="ARBA" id="ARBA00022475"/>
    </source>
</evidence>
<keyword evidence="3" id="KW-0808">Transferase</keyword>
<proteinExistence type="predicted"/>
<dbReference type="InterPro" id="IPR001736">
    <property type="entry name" value="PLipase_D/transphosphatidylase"/>
</dbReference>
<evidence type="ECO:0000313" key="12">
    <source>
        <dbReference type="Proteomes" id="UP000482155"/>
    </source>
</evidence>
<dbReference type="GO" id="GO:0005886">
    <property type="term" value="C:plasma membrane"/>
    <property type="evidence" value="ECO:0007669"/>
    <property type="project" value="UniProtKB-SubCell"/>
</dbReference>
<evidence type="ECO:0000256" key="8">
    <source>
        <dbReference type="NCBIfam" id="TIGR04265"/>
    </source>
</evidence>
<gene>
    <name evidence="11" type="primary">cls</name>
    <name evidence="11" type="ORF">G3574_13240</name>
</gene>
<evidence type="ECO:0000256" key="4">
    <source>
        <dbReference type="ARBA" id="ARBA00022692"/>
    </source>
</evidence>
<evidence type="ECO:0000313" key="11">
    <source>
        <dbReference type="EMBL" id="NEX62047.1"/>
    </source>
</evidence>
<dbReference type="GO" id="GO:0008808">
    <property type="term" value="F:cardiolipin synthase activity"/>
    <property type="evidence" value="ECO:0007669"/>
    <property type="project" value="UniProtKB-UniRule"/>
</dbReference>
<dbReference type="PROSITE" id="PS50035">
    <property type="entry name" value="PLD"/>
    <property type="match status" value="2"/>
</dbReference>
<dbReference type="CDD" id="cd09159">
    <property type="entry name" value="PLDc_ybhO_like_2"/>
    <property type="match status" value="1"/>
</dbReference>
<dbReference type="NCBIfam" id="TIGR04265">
    <property type="entry name" value="bac_cardiolipin"/>
    <property type="match status" value="1"/>
</dbReference>
<protein>
    <recommendedName>
        <fullName evidence="8">Cardiolipin synthase</fullName>
        <ecNumber evidence="8">2.7.8.-</ecNumber>
    </recommendedName>
</protein>
<organism evidence="11 12">
    <name type="scientific">Noviherbaspirillum galbum</name>
    <dbReference type="NCBI Taxonomy" id="2709383"/>
    <lineage>
        <taxon>Bacteria</taxon>
        <taxon>Pseudomonadati</taxon>
        <taxon>Pseudomonadota</taxon>
        <taxon>Betaproteobacteria</taxon>
        <taxon>Burkholderiales</taxon>
        <taxon>Oxalobacteraceae</taxon>
        <taxon>Noviherbaspirillum</taxon>
    </lineage>
</organism>
<dbReference type="InterPro" id="IPR022924">
    <property type="entry name" value="Cardiolipin_synthase"/>
</dbReference>
<feature type="chain" id="PRO_5025433131" description="Cardiolipin synthase" evidence="9">
    <location>
        <begin position="28"/>
        <end position="424"/>
    </location>
</feature>
<name>A0A6B3SMY8_9BURK</name>
<keyword evidence="12" id="KW-1185">Reference proteome</keyword>
<dbReference type="Proteomes" id="UP000482155">
    <property type="component" value="Unassembled WGS sequence"/>
</dbReference>
<evidence type="ECO:0000256" key="3">
    <source>
        <dbReference type="ARBA" id="ARBA00022679"/>
    </source>
</evidence>
<sequence>MRFRLRHLLFAVAATLALTLLVSNLTTDDKKIEVEVRSPYAARDPQFLRSMGVLLGPSIVRGNQVRHLENGDEIFPAMLDAIRAARTTITFETYIYWSGEVGRRFADALRERARAGVKVHVLLDWVGSSKMDDSLLQAMRADGVQVARYHQPKWYNLSRLNNRTHRKLLVVDGRVAFTGGVGIADKWSGNAQDENHWRDSHFRVEGPVALQFQAVFMDNWVQATGKVLHTPDYFPEIENAGDKAAQMFSSGPSGGSESMHLMYLLAIASSRESILLSSSYFVPDELAIGALVEAAKRGVRIRIITPGDKIDTEVVRRASRARWGDLLKAGIGIYEYQPTMFHCKVMIVDGFLVSTGSTNFDNRSFRLNDEANLNVYDPAFAAEMAKVFEDDVKHARQVTLEQWEGRPWHEKLLEQALSLIGQQL</sequence>
<keyword evidence="2" id="KW-1003">Cell membrane</keyword>
<evidence type="ECO:0000256" key="5">
    <source>
        <dbReference type="ARBA" id="ARBA00022737"/>
    </source>
</evidence>
<dbReference type="PANTHER" id="PTHR21248:SF22">
    <property type="entry name" value="PHOSPHOLIPASE D"/>
    <property type="match status" value="1"/>
</dbReference>
<keyword evidence="4" id="KW-0812">Transmembrane</keyword>
<dbReference type="EC" id="2.7.8.-" evidence="8"/>
<dbReference type="GO" id="GO:0032049">
    <property type="term" value="P:cardiolipin biosynthetic process"/>
    <property type="evidence" value="ECO:0007669"/>
    <property type="project" value="UniProtKB-UniRule"/>
</dbReference>
<dbReference type="InterPro" id="IPR025202">
    <property type="entry name" value="PLD-like_dom"/>
</dbReference>
<evidence type="ECO:0000259" key="10">
    <source>
        <dbReference type="PROSITE" id="PS50035"/>
    </source>
</evidence>
<evidence type="ECO:0000256" key="7">
    <source>
        <dbReference type="ARBA" id="ARBA00023136"/>
    </source>
</evidence>
<feature type="domain" description="PLD phosphodiesterase" evidence="10">
    <location>
        <begin position="160"/>
        <end position="187"/>
    </location>
</feature>
<keyword evidence="9" id="KW-0732">Signal</keyword>
<dbReference type="Pfam" id="PF13091">
    <property type="entry name" value="PLDc_2"/>
    <property type="match status" value="2"/>
</dbReference>
<accession>A0A6B3SMY8</accession>
<evidence type="ECO:0000256" key="9">
    <source>
        <dbReference type="SAM" id="SignalP"/>
    </source>
</evidence>
<dbReference type="SMART" id="SM00155">
    <property type="entry name" value="PLDc"/>
    <property type="match status" value="2"/>
</dbReference>
<evidence type="ECO:0000256" key="1">
    <source>
        <dbReference type="ARBA" id="ARBA00004236"/>
    </source>
</evidence>
<dbReference type="Gene3D" id="3.30.870.10">
    <property type="entry name" value="Endonuclease Chain A"/>
    <property type="match status" value="2"/>
</dbReference>
<evidence type="ECO:0000256" key="6">
    <source>
        <dbReference type="ARBA" id="ARBA00022989"/>
    </source>
</evidence>
<dbReference type="CDD" id="cd09110">
    <property type="entry name" value="PLDc_CLS_1"/>
    <property type="match status" value="1"/>
</dbReference>
<keyword evidence="6" id="KW-1133">Transmembrane helix</keyword>